<protein>
    <submittedName>
        <fullName evidence="3">Uncharacterized protein</fullName>
    </submittedName>
</protein>
<evidence type="ECO:0000313" key="4">
    <source>
        <dbReference type="Proteomes" id="UP000015241"/>
    </source>
</evidence>
<dbReference type="AlphaFoldDB" id="S8G7U3"/>
<dbReference type="Proteomes" id="UP000015241">
    <property type="component" value="Unassembled WGS sequence"/>
</dbReference>
<evidence type="ECO:0000256" key="2">
    <source>
        <dbReference type="SAM" id="Phobius"/>
    </source>
</evidence>
<sequence>MSMAGMVFINGTIYFVALGILNIVAIILWFTGTFYFTNFFADIFMAILLSRFFLNLRHAYLTQDGTTDDGSSMSEPNFAFASRAIGDMGALEYSLGTDAADTVVELVHVGTSGSSADDSYSSTQIEAHFDS</sequence>
<keyword evidence="2" id="KW-1133">Transmembrane helix</keyword>
<dbReference type="HOGENOM" id="CLU_1927621_0_0_1"/>
<dbReference type="OrthoDB" id="2804213at2759"/>
<feature type="compositionally biased region" description="Low complexity" evidence="1">
    <location>
        <begin position="112"/>
        <end position="123"/>
    </location>
</feature>
<reference evidence="3 4" key="1">
    <citation type="journal article" date="2012" name="Science">
        <title>The Paleozoic origin of enzymatic lignin decomposition reconstructed from 31 fungal genomes.</title>
        <authorList>
            <person name="Floudas D."/>
            <person name="Binder M."/>
            <person name="Riley R."/>
            <person name="Barry K."/>
            <person name="Blanchette R.A."/>
            <person name="Henrissat B."/>
            <person name="Martinez A.T."/>
            <person name="Otillar R."/>
            <person name="Spatafora J.W."/>
            <person name="Yadav J.S."/>
            <person name="Aerts A."/>
            <person name="Benoit I."/>
            <person name="Boyd A."/>
            <person name="Carlson A."/>
            <person name="Copeland A."/>
            <person name="Coutinho P.M."/>
            <person name="de Vries R.P."/>
            <person name="Ferreira P."/>
            <person name="Findley K."/>
            <person name="Foster B."/>
            <person name="Gaskell J."/>
            <person name="Glotzer D."/>
            <person name="Gorecki P."/>
            <person name="Heitman J."/>
            <person name="Hesse C."/>
            <person name="Hori C."/>
            <person name="Igarashi K."/>
            <person name="Jurgens J.A."/>
            <person name="Kallen N."/>
            <person name="Kersten P."/>
            <person name="Kohler A."/>
            <person name="Kuees U."/>
            <person name="Kumar T.K.A."/>
            <person name="Kuo A."/>
            <person name="LaButti K."/>
            <person name="Larrondo L.F."/>
            <person name="Lindquist E."/>
            <person name="Ling A."/>
            <person name="Lombard V."/>
            <person name="Lucas S."/>
            <person name="Lundell T."/>
            <person name="Martin R."/>
            <person name="McLaughlin D.J."/>
            <person name="Morgenstern I."/>
            <person name="Morin E."/>
            <person name="Murat C."/>
            <person name="Nagy L.G."/>
            <person name="Nolan M."/>
            <person name="Ohm R.A."/>
            <person name="Patyshakuliyeva A."/>
            <person name="Rokas A."/>
            <person name="Ruiz-Duenas F.J."/>
            <person name="Sabat G."/>
            <person name="Salamov A."/>
            <person name="Samejima M."/>
            <person name="Schmutz J."/>
            <person name="Slot J.C."/>
            <person name="St John F."/>
            <person name="Stenlid J."/>
            <person name="Sun H."/>
            <person name="Sun S."/>
            <person name="Syed K."/>
            <person name="Tsang A."/>
            <person name="Wiebenga A."/>
            <person name="Young D."/>
            <person name="Pisabarro A."/>
            <person name="Eastwood D.C."/>
            <person name="Martin F."/>
            <person name="Cullen D."/>
            <person name="Grigoriev I.V."/>
            <person name="Hibbett D.S."/>
        </authorList>
    </citation>
    <scope>NUCLEOTIDE SEQUENCE</scope>
    <source>
        <strain evidence="4">FP-58527</strain>
    </source>
</reference>
<evidence type="ECO:0000256" key="1">
    <source>
        <dbReference type="SAM" id="MobiDB-lite"/>
    </source>
</evidence>
<feature type="transmembrane region" description="Helical" evidence="2">
    <location>
        <begin position="7"/>
        <end position="29"/>
    </location>
</feature>
<dbReference type="EMBL" id="KE504122">
    <property type="protein sequence ID" value="EPT06180.1"/>
    <property type="molecule type" value="Genomic_DNA"/>
</dbReference>
<name>S8G7U3_FOMSC</name>
<proteinExistence type="predicted"/>
<organism evidence="3 4">
    <name type="scientific">Fomitopsis schrenkii</name>
    <name type="common">Brown rot fungus</name>
    <dbReference type="NCBI Taxonomy" id="2126942"/>
    <lineage>
        <taxon>Eukaryota</taxon>
        <taxon>Fungi</taxon>
        <taxon>Dikarya</taxon>
        <taxon>Basidiomycota</taxon>
        <taxon>Agaricomycotina</taxon>
        <taxon>Agaricomycetes</taxon>
        <taxon>Polyporales</taxon>
        <taxon>Fomitopsis</taxon>
    </lineage>
</organism>
<accession>S8G7U3</accession>
<evidence type="ECO:0000313" key="3">
    <source>
        <dbReference type="EMBL" id="EPT06180.1"/>
    </source>
</evidence>
<feature type="region of interest" description="Disordered" evidence="1">
    <location>
        <begin position="112"/>
        <end position="131"/>
    </location>
</feature>
<gene>
    <name evidence="3" type="ORF">FOMPIDRAFT_1044641</name>
</gene>
<dbReference type="InParanoid" id="S8G7U3"/>
<feature type="transmembrane region" description="Helical" evidence="2">
    <location>
        <begin position="35"/>
        <end position="54"/>
    </location>
</feature>
<keyword evidence="4" id="KW-1185">Reference proteome</keyword>
<keyword evidence="2" id="KW-0812">Transmembrane</keyword>
<keyword evidence="2" id="KW-0472">Membrane</keyword>